<proteinExistence type="predicted"/>
<reference evidence="4" key="1">
    <citation type="submission" date="2017-06" db="EMBL/GenBank/DDBJ databases">
        <authorList>
            <person name="Varghese N."/>
            <person name="Submissions S."/>
        </authorList>
    </citation>
    <scope>NUCLEOTIDE SEQUENCE [LARGE SCALE GENOMIC DNA]</scope>
    <source>
        <strain evidence="4">LNB2</strain>
    </source>
</reference>
<accession>A0A239HBC4</accession>
<dbReference type="Proteomes" id="UP000198281">
    <property type="component" value="Unassembled WGS sequence"/>
</dbReference>
<name>A0A239HBC4_9SPHN</name>
<keyword evidence="4" id="KW-1185">Reference proteome</keyword>
<gene>
    <name evidence="3" type="ORF">SAMN06295912_11620</name>
</gene>
<dbReference type="InterPro" id="IPR012422">
    <property type="entry name" value="Cyt_c_oxidase_su4_bac-aa3"/>
</dbReference>
<dbReference type="SUPFAM" id="SSF81469">
    <property type="entry name" value="Bacterial aa3 type cytochrome c oxidase subunit IV"/>
    <property type="match status" value="1"/>
</dbReference>
<evidence type="ECO:0000313" key="4">
    <source>
        <dbReference type="Proteomes" id="UP000198281"/>
    </source>
</evidence>
<dbReference type="Pfam" id="PF07835">
    <property type="entry name" value="COX4_pro_2"/>
    <property type="match status" value="1"/>
</dbReference>
<organism evidence="3 4">
    <name type="scientific">Edaphosphingomonas laterariae</name>
    <dbReference type="NCBI Taxonomy" id="861865"/>
    <lineage>
        <taxon>Bacteria</taxon>
        <taxon>Pseudomonadati</taxon>
        <taxon>Pseudomonadota</taxon>
        <taxon>Alphaproteobacteria</taxon>
        <taxon>Sphingomonadales</taxon>
        <taxon>Rhizorhabdaceae</taxon>
        <taxon>Edaphosphingomonas</taxon>
    </lineage>
</organism>
<evidence type="ECO:0000259" key="2">
    <source>
        <dbReference type="Pfam" id="PF07835"/>
    </source>
</evidence>
<keyword evidence="1" id="KW-1133">Transmembrane helix</keyword>
<dbReference type="Gene3D" id="1.20.5.160">
    <property type="entry name" value="Bacterial aa3 type cytochrome c oxidase subunit IV"/>
    <property type="match status" value="1"/>
</dbReference>
<sequence>MWRYGATHSWTLGGNKMAETNGAKNDMKAHEGTYGGFLSLLKIGTIISVIAAAVVIYLIAN</sequence>
<dbReference type="InterPro" id="IPR036596">
    <property type="entry name" value="Cyt-C_aa3_sf"/>
</dbReference>
<evidence type="ECO:0000313" key="3">
    <source>
        <dbReference type="EMBL" id="SNS78471.1"/>
    </source>
</evidence>
<feature type="transmembrane region" description="Helical" evidence="1">
    <location>
        <begin position="37"/>
        <end position="60"/>
    </location>
</feature>
<dbReference type="EMBL" id="FZOS01000016">
    <property type="protein sequence ID" value="SNS78471.1"/>
    <property type="molecule type" value="Genomic_DNA"/>
</dbReference>
<dbReference type="AlphaFoldDB" id="A0A239HBC4"/>
<feature type="domain" description="Cytochrome c oxidase subunit IV bacterial aa3 type" evidence="2">
    <location>
        <begin position="20"/>
        <end position="52"/>
    </location>
</feature>
<keyword evidence="1" id="KW-0812">Transmembrane</keyword>
<keyword evidence="1" id="KW-0472">Membrane</keyword>
<evidence type="ECO:0000256" key="1">
    <source>
        <dbReference type="SAM" id="Phobius"/>
    </source>
</evidence>
<protein>
    <submittedName>
        <fullName evidence="3">Aa3 type cytochrome c oxidase subunit IV</fullName>
    </submittedName>
</protein>